<sequence>MTATDAYVLDDQIGYLMRLASQRHTAIFAEHMDDLTPTQFAVLARLAEVGPSSQNQLGRLVAMDVATVKGVVDRLKAKDLIVFSADEKDGRRRVIALSEKGRARLPELHRMGASITEDTLSPLTARERDTLIRLMRKLT</sequence>
<reference evidence="2" key="1">
    <citation type="submission" date="2020-12" db="EMBL/GenBank/DDBJ databases">
        <title>Bacterial taxonomy.</title>
        <authorList>
            <person name="Pan X."/>
        </authorList>
    </citation>
    <scope>NUCLEOTIDE SEQUENCE</scope>
    <source>
        <strain evidence="2">B2012</strain>
    </source>
</reference>
<dbReference type="SUPFAM" id="SSF46785">
    <property type="entry name" value="Winged helix' DNA-binding domain"/>
    <property type="match status" value="1"/>
</dbReference>
<comment type="caution">
    <text evidence="2">The sequence shown here is derived from an EMBL/GenBank/DDBJ whole genome shotgun (WGS) entry which is preliminary data.</text>
</comment>
<dbReference type="PROSITE" id="PS50995">
    <property type="entry name" value="HTH_MARR_2"/>
    <property type="match status" value="1"/>
</dbReference>
<dbReference type="Gene3D" id="1.10.10.10">
    <property type="entry name" value="Winged helix-like DNA-binding domain superfamily/Winged helix DNA-binding domain"/>
    <property type="match status" value="1"/>
</dbReference>
<dbReference type="GO" id="GO:0006950">
    <property type="term" value="P:response to stress"/>
    <property type="evidence" value="ECO:0007669"/>
    <property type="project" value="TreeGrafter"/>
</dbReference>
<dbReference type="Proteomes" id="UP000609531">
    <property type="component" value="Unassembled WGS sequence"/>
</dbReference>
<dbReference type="GO" id="GO:0003700">
    <property type="term" value="F:DNA-binding transcription factor activity"/>
    <property type="evidence" value="ECO:0007669"/>
    <property type="project" value="InterPro"/>
</dbReference>
<feature type="domain" description="HTH marR-type" evidence="1">
    <location>
        <begin position="10"/>
        <end position="139"/>
    </location>
</feature>
<dbReference type="InterPro" id="IPR036388">
    <property type="entry name" value="WH-like_DNA-bd_sf"/>
</dbReference>
<dbReference type="PANTHER" id="PTHR33164:SF95">
    <property type="entry name" value="TRANSCRIPTIONAL REGULATOR"/>
    <property type="match status" value="1"/>
</dbReference>
<dbReference type="SMART" id="SM00347">
    <property type="entry name" value="HTH_MARR"/>
    <property type="match status" value="1"/>
</dbReference>
<dbReference type="EMBL" id="JAEKJA010000003">
    <property type="protein sequence ID" value="MBJ3775251.1"/>
    <property type="molecule type" value="Genomic_DNA"/>
</dbReference>
<proteinExistence type="predicted"/>
<dbReference type="PANTHER" id="PTHR33164">
    <property type="entry name" value="TRANSCRIPTIONAL REGULATOR, MARR FAMILY"/>
    <property type="match status" value="1"/>
</dbReference>
<keyword evidence="3" id="KW-1185">Reference proteome</keyword>
<dbReference type="InterPro" id="IPR000835">
    <property type="entry name" value="HTH_MarR-typ"/>
</dbReference>
<evidence type="ECO:0000313" key="2">
    <source>
        <dbReference type="EMBL" id="MBJ3775251.1"/>
    </source>
</evidence>
<dbReference type="RefSeq" id="WP_198881128.1">
    <property type="nucleotide sequence ID" value="NZ_JAEKJA010000003.1"/>
</dbReference>
<dbReference type="InterPro" id="IPR036390">
    <property type="entry name" value="WH_DNA-bd_sf"/>
</dbReference>
<name>A0A934IMP0_9HYPH</name>
<dbReference type="PRINTS" id="PR00598">
    <property type="entry name" value="HTHMARR"/>
</dbReference>
<dbReference type="AlphaFoldDB" id="A0A934IMP0"/>
<protein>
    <submittedName>
        <fullName evidence="2">MarR family transcriptional regulator</fullName>
    </submittedName>
</protein>
<dbReference type="InterPro" id="IPR039422">
    <property type="entry name" value="MarR/SlyA-like"/>
</dbReference>
<evidence type="ECO:0000313" key="3">
    <source>
        <dbReference type="Proteomes" id="UP000609531"/>
    </source>
</evidence>
<dbReference type="Pfam" id="PF12802">
    <property type="entry name" value="MarR_2"/>
    <property type="match status" value="1"/>
</dbReference>
<gene>
    <name evidence="2" type="ORF">JCR33_06100</name>
</gene>
<accession>A0A934IMP0</accession>
<evidence type="ECO:0000259" key="1">
    <source>
        <dbReference type="PROSITE" id="PS50995"/>
    </source>
</evidence>
<organism evidence="2 3">
    <name type="scientific">Acuticoccus mangrovi</name>
    <dbReference type="NCBI Taxonomy" id="2796142"/>
    <lineage>
        <taxon>Bacteria</taxon>
        <taxon>Pseudomonadati</taxon>
        <taxon>Pseudomonadota</taxon>
        <taxon>Alphaproteobacteria</taxon>
        <taxon>Hyphomicrobiales</taxon>
        <taxon>Amorphaceae</taxon>
        <taxon>Acuticoccus</taxon>
    </lineage>
</organism>